<proteinExistence type="predicted"/>
<dbReference type="Pfam" id="PF05719">
    <property type="entry name" value="GPP34"/>
    <property type="match status" value="1"/>
</dbReference>
<dbReference type="OrthoDB" id="5185473at2"/>
<keyword evidence="4" id="KW-0472">Membrane</keyword>
<sequence length="223" mass="24152">MPDAPAPRLVYDALLITSHHDFYKPAVAPRVAELGLGAALVAELVLSGHLAVWSSDGSKLAPRDIGVAPPTDSLGLWLTELVRAEPEPLPVPEWLDFLAVSDLYAKTADHMVTTGLMHRTERRSRWRKASQVSYEPADALVAQAPLARIRRHLSSMEHRMPLADAFLVALTEAVGLSKSLYSQTPYGAREYALSHTRSLPAPLQSVHGHLAAAVADTAITGNF</sequence>
<gene>
    <name evidence="5" type="ORF">SAMN05216270_101251</name>
</gene>
<protein>
    <submittedName>
        <fullName evidence="5">Golgi phosphoprotein 3 (GPP34)</fullName>
    </submittedName>
</protein>
<keyword evidence="6" id="KW-1185">Reference proteome</keyword>
<evidence type="ECO:0000313" key="5">
    <source>
        <dbReference type="EMBL" id="SDC98695.1"/>
    </source>
</evidence>
<dbReference type="GO" id="GO:0012505">
    <property type="term" value="C:endomembrane system"/>
    <property type="evidence" value="ECO:0007669"/>
    <property type="project" value="UniProtKB-ARBA"/>
</dbReference>
<keyword evidence="2" id="KW-0333">Golgi apparatus</keyword>
<dbReference type="GO" id="GO:0070273">
    <property type="term" value="F:phosphatidylinositol-4-phosphate binding"/>
    <property type="evidence" value="ECO:0007669"/>
    <property type="project" value="InterPro"/>
</dbReference>
<keyword evidence="3" id="KW-0446">Lipid-binding</keyword>
<evidence type="ECO:0000256" key="1">
    <source>
        <dbReference type="ARBA" id="ARBA00004255"/>
    </source>
</evidence>
<dbReference type="Proteomes" id="UP000198949">
    <property type="component" value="Unassembled WGS sequence"/>
</dbReference>
<comment type="subcellular location">
    <subcellularLocation>
        <location evidence="1">Golgi apparatus membrane</location>
        <topology evidence="1">Peripheral membrane protein</topology>
        <orientation evidence="1">Cytoplasmic side</orientation>
    </subcellularLocation>
</comment>
<dbReference type="RefSeq" id="WP_091027326.1">
    <property type="nucleotide sequence ID" value="NZ_FNAD01000001.1"/>
</dbReference>
<dbReference type="AlphaFoldDB" id="A0A1G6R3P9"/>
<evidence type="ECO:0000256" key="3">
    <source>
        <dbReference type="ARBA" id="ARBA00023121"/>
    </source>
</evidence>
<dbReference type="EMBL" id="FNAD01000001">
    <property type="protein sequence ID" value="SDC98695.1"/>
    <property type="molecule type" value="Genomic_DNA"/>
</dbReference>
<organism evidence="5 6">
    <name type="scientific">Glycomyces harbinensis</name>
    <dbReference type="NCBI Taxonomy" id="58114"/>
    <lineage>
        <taxon>Bacteria</taxon>
        <taxon>Bacillati</taxon>
        <taxon>Actinomycetota</taxon>
        <taxon>Actinomycetes</taxon>
        <taxon>Glycomycetales</taxon>
        <taxon>Glycomycetaceae</taxon>
        <taxon>Glycomyces</taxon>
    </lineage>
</organism>
<reference evidence="6" key="1">
    <citation type="submission" date="2016-10" db="EMBL/GenBank/DDBJ databases">
        <authorList>
            <person name="Varghese N."/>
            <person name="Submissions S."/>
        </authorList>
    </citation>
    <scope>NUCLEOTIDE SEQUENCE [LARGE SCALE GENOMIC DNA]</scope>
    <source>
        <strain evidence="6">CGMCC 4.3516</strain>
    </source>
</reference>
<dbReference type="InterPro" id="IPR008628">
    <property type="entry name" value="GPP34-like"/>
</dbReference>
<dbReference type="STRING" id="58114.SAMN05216270_101251"/>
<evidence type="ECO:0000313" key="6">
    <source>
        <dbReference type="Proteomes" id="UP000198949"/>
    </source>
</evidence>
<dbReference type="InterPro" id="IPR038261">
    <property type="entry name" value="GPP34-like_sf"/>
</dbReference>
<accession>A0A1G6R3P9</accession>
<dbReference type="GO" id="GO:0005737">
    <property type="term" value="C:cytoplasm"/>
    <property type="evidence" value="ECO:0007669"/>
    <property type="project" value="UniProtKB-ARBA"/>
</dbReference>
<evidence type="ECO:0000256" key="2">
    <source>
        <dbReference type="ARBA" id="ARBA00023034"/>
    </source>
</evidence>
<name>A0A1G6R3P9_9ACTN</name>
<dbReference type="Gene3D" id="1.10.3630.10">
    <property type="entry name" value="yeast vps74-n-term truncation variant domain like"/>
    <property type="match status" value="1"/>
</dbReference>
<evidence type="ECO:0000256" key="4">
    <source>
        <dbReference type="ARBA" id="ARBA00023136"/>
    </source>
</evidence>